<proteinExistence type="predicted"/>
<dbReference type="Pfam" id="PF12673">
    <property type="entry name" value="SipL"/>
    <property type="match status" value="3"/>
</dbReference>
<feature type="domain" description="SipL SPOCS" evidence="1">
    <location>
        <begin position="17"/>
        <end position="91"/>
    </location>
</feature>
<dbReference type="RefSeq" id="WP_324715912.1">
    <property type="nucleotide sequence ID" value="NZ_CP141615.1"/>
</dbReference>
<evidence type="ECO:0000313" key="2">
    <source>
        <dbReference type="EMBL" id="WRP16640.1"/>
    </source>
</evidence>
<dbReference type="Proteomes" id="UP001332192">
    <property type="component" value="Chromosome"/>
</dbReference>
<feature type="domain" description="SipL SPOCS" evidence="1">
    <location>
        <begin position="159"/>
        <end position="228"/>
    </location>
</feature>
<name>A0ABZ1BVV5_9FIRM</name>
<keyword evidence="3" id="KW-1185">Reference proteome</keyword>
<feature type="domain" description="SipL SPOCS" evidence="1">
    <location>
        <begin position="303"/>
        <end position="365"/>
    </location>
</feature>
<reference evidence="2 3" key="1">
    <citation type="journal article" date="2024" name="Front. Microbiol.">
        <title>Novel thermophilic genera Geochorda gen. nov. and Carboxydochorda gen. nov. from the deep terrestrial subsurface reveal the ecophysiological diversity in the class Limnochordia.</title>
        <authorList>
            <person name="Karnachuk O.V."/>
            <person name="Lukina A.P."/>
            <person name="Avakyan M.R."/>
            <person name="Kadnikov V.V."/>
            <person name="Begmatov S."/>
            <person name="Beletsky A.V."/>
            <person name="Vlasova K.G."/>
            <person name="Novikov A.A."/>
            <person name="Shcherbakova V.A."/>
            <person name="Mardanov A.V."/>
            <person name="Ravin N.V."/>
        </authorList>
    </citation>
    <scope>NUCLEOTIDE SEQUENCE [LARGE SCALE GENOMIC DNA]</scope>
    <source>
        <strain evidence="2 3">L945</strain>
    </source>
</reference>
<accession>A0ABZ1BVV5</accession>
<sequence length="769" mass="79537">MAVSRAASPQGGGPAIKVKEIRAEALVREALVVPNAVVVQGSVHKQIFWVGVDGTVHHTPETLPFTQMIPVPGARPGMLAQVQSAVEHVAFVLSPDGTTVFQKVLVRSSAVAAELQTISIRTGTGPLVRVEEFIGQASAQRTVASQHALASPAVKLTEVRATLEAVTPSAGTDTVTVTGLLHYQIFYVGTDGRQHHQSAQAPFEVVAAVPGSRPGDHATVSLAIVNLEPTLVDPTTVDVASLLGGTVVVSRPRDVSVVAGEGPVLKLAQLVGEAPVTAGDTADLVLSRQPAAVTGVVTTIGSVTARVHLGQVFISGTLVYRVDYVDAGTGEMRSESFTEPFSVAVDVPGAAAGMDASVQLDVTATVFELVAPSTVRVTGTLSGSVVVTQLVLLPVEPGTDLTILAEVVVGTGTSQVLVERPVPIVPVAPEVLERVIRVEELAPVRAQSLVQALVPLPQPAVKIKDVRGEARLLGVEQFGPRALGVRGVLHLEVFVVGTDDIMHHVAFDQPFQILVSVPGPVGPDFRLELSIEKILPRLAQDGRAVSVVAVVRVSGGTASSRQVPVVLDILGADVTIDRIRARADLVQGEASLQHEVRGTVTLSPPAAPSVPVQVEAQPAGFSVQVGNGQALVLGTVRAALTYSAADGTLHRATAELPVELAVALPGVRPGMTPYLTVTVTGARATPAPGGASAEVAVQLSLLVKVTERVVLDLITDVRGPAVVSVERQTVLLDVVDDGVPYPVPVTIVTHVTLASDPLAVPPAAAAGPR</sequence>
<organism evidence="2 3">
    <name type="scientific">Carboxydichorda subterranea</name>
    <dbReference type="NCBI Taxonomy" id="3109565"/>
    <lineage>
        <taxon>Bacteria</taxon>
        <taxon>Bacillati</taxon>
        <taxon>Bacillota</taxon>
        <taxon>Limnochordia</taxon>
        <taxon>Limnochordales</taxon>
        <taxon>Geochordaceae</taxon>
        <taxon>Carboxydichorda</taxon>
    </lineage>
</organism>
<protein>
    <submittedName>
        <fullName evidence="2">DUF3794 domain-containing protein</fullName>
    </submittedName>
</protein>
<evidence type="ECO:0000259" key="1">
    <source>
        <dbReference type="Pfam" id="PF12673"/>
    </source>
</evidence>
<dbReference type="EMBL" id="CP141615">
    <property type="protein sequence ID" value="WRP16640.1"/>
    <property type="molecule type" value="Genomic_DNA"/>
</dbReference>
<dbReference type="InterPro" id="IPR024300">
    <property type="entry name" value="SipL_SPOCS_dom"/>
</dbReference>
<gene>
    <name evidence="2" type="ORF">U7230_11135</name>
</gene>
<evidence type="ECO:0000313" key="3">
    <source>
        <dbReference type="Proteomes" id="UP001332192"/>
    </source>
</evidence>